<gene>
    <name evidence="9 10" type="primary">cas1</name>
    <name evidence="10" type="ORF">C7U54_02485</name>
</gene>
<feature type="binding site" evidence="9">
    <location>
        <position position="155"/>
    </location>
    <ligand>
        <name>Mn(2+)</name>
        <dbReference type="ChEBI" id="CHEBI:29035"/>
    </ligand>
</feature>
<feature type="binding site" evidence="9">
    <location>
        <position position="236"/>
    </location>
    <ligand>
        <name>Mn(2+)</name>
        <dbReference type="ChEBI" id="CHEBI:29035"/>
    </ligand>
</feature>
<feature type="binding site" evidence="9">
    <location>
        <position position="221"/>
    </location>
    <ligand>
        <name>Mn(2+)</name>
        <dbReference type="ChEBI" id="CHEBI:29035"/>
    </ligand>
</feature>
<dbReference type="PANTHER" id="PTHR43219:SF1">
    <property type="entry name" value="CRISPR-ASSOCIATED ENDONUCLEASE CAS1"/>
    <property type="match status" value="1"/>
</dbReference>
<comment type="subunit">
    <text evidence="9">Homodimer, forms a heterotetramer with a Cas2 homodimer.</text>
</comment>
<keyword evidence="7 9" id="KW-0238">DNA-binding</keyword>
<dbReference type="Gene3D" id="1.20.120.920">
    <property type="entry name" value="CRISPR-associated endonuclease Cas1, C-terminal domain"/>
    <property type="match status" value="1"/>
</dbReference>
<reference evidence="10 11" key="1">
    <citation type="journal article" date="2019" name="Int. J. Syst. Evol. Microbiol.">
        <title>Faecalibacillus intestinalis gen. nov., sp. nov. and Faecalibacillus faecis sp. nov., isolated from human faeces.</title>
        <authorList>
            <person name="Seo B."/>
            <person name="Jeon K."/>
            <person name="Baek I."/>
            <person name="Lee Y.M."/>
            <person name="Baek K."/>
            <person name="Ko G."/>
        </authorList>
    </citation>
    <scope>NUCLEOTIDE SEQUENCE [LARGE SCALE GENOMIC DNA]</scope>
    <source>
        <strain evidence="10 11">SNUG30099</strain>
    </source>
</reference>
<dbReference type="CDD" id="cd09634">
    <property type="entry name" value="Cas1_I-II-III"/>
    <property type="match status" value="1"/>
</dbReference>
<dbReference type="Proteomes" id="UP000240974">
    <property type="component" value="Unassembled WGS sequence"/>
</dbReference>
<keyword evidence="5 9" id="KW-0460">Magnesium</keyword>
<sequence>MKKVIYLYKSGQLLCKDYSLILKDKKDYVSYIPIEQIDTLICFGEISINKRTLSLLNKHNIVILFFNFYGQYIGRFTPKQYLDGKILINQIHIFENETIRYHIARTMIISSLKNCLALLKYYNKKQFPLLDNIIEIESIIKECNNKSVTELLLLEAQAKKIYFNSFDIILEKEKYHFIKRTKNPPLNEINALLSYGYSLLYANYISVIDRSRLYSQISFVHSLTKCSESLQFDLADILKPVLVDRLVLSLCRHKLLKDEYFDYKSDRCYLNKEGVKFFVEKYENYLLKTIKINNKYYSYRNLISREVHLLSNYIANESNDYKSYIMKW</sequence>
<evidence type="ECO:0000256" key="3">
    <source>
        <dbReference type="ARBA" id="ARBA00022759"/>
    </source>
</evidence>
<dbReference type="PANTHER" id="PTHR43219">
    <property type="entry name" value="CRISPR-ASSOCIATED ENDONUCLEASE CAS1"/>
    <property type="match status" value="1"/>
</dbReference>
<dbReference type="Pfam" id="PF01867">
    <property type="entry name" value="Cas_Cas1"/>
    <property type="match status" value="1"/>
</dbReference>
<comment type="similarity">
    <text evidence="9">Belongs to the CRISPR-associated endonuclease Cas1 family.</text>
</comment>
<name>A0A2T3G6E8_9FIRM</name>
<keyword evidence="6 9" id="KW-0051">Antiviral defense</keyword>
<dbReference type="InterPro" id="IPR002729">
    <property type="entry name" value="CRISPR-assoc_Cas1"/>
</dbReference>
<dbReference type="EC" id="3.1.-.-" evidence="9"/>
<evidence type="ECO:0000313" key="10">
    <source>
        <dbReference type="EMBL" id="PST43021.1"/>
    </source>
</evidence>
<dbReference type="AlphaFoldDB" id="A0A2T3G6E8"/>
<comment type="function">
    <text evidence="9">CRISPR (clustered regularly interspaced short palindromic repeat), is an adaptive immune system that provides protection against mobile genetic elements (viruses, transposable elements and conjugative plasmids). CRISPR clusters contain spacers, sequences complementary to antecedent mobile elements, and target invading nucleic acids. CRISPR clusters are transcribed and processed into CRISPR RNA (crRNA). Acts as a dsDNA endonuclease. Involved in the integration of spacer DNA into the CRISPR cassette.</text>
</comment>
<evidence type="ECO:0000256" key="1">
    <source>
        <dbReference type="ARBA" id="ARBA00022722"/>
    </source>
</evidence>
<protein>
    <recommendedName>
        <fullName evidence="9">CRISPR-associated endonuclease Cas1</fullName>
        <ecNumber evidence="9">3.1.-.-</ecNumber>
    </recommendedName>
</protein>
<dbReference type="GO" id="GO:0004520">
    <property type="term" value="F:DNA endonuclease activity"/>
    <property type="evidence" value="ECO:0007669"/>
    <property type="project" value="InterPro"/>
</dbReference>
<keyword evidence="2 9" id="KW-0479">Metal-binding</keyword>
<dbReference type="InterPro" id="IPR042206">
    <property type="entry name" value="CRISPR-assoc_Cas1_C"/>
</dbReference>
<evidence type="ECO:0000256" key="2">
    <source>
        <dbReference type="ARBA" id="ARBA00022723"/>
    </source>
</evidence>
<keyword evidence="8 9" id="KW-0464">Manganese</keyword>
<dbReference type="GO" id="GO:0051607">
    <property type="term" value="P:defense response to virus"/>
    <property type="evidence" value="ECO:0007669"/>
    <property type="project" value="UniProtKB-UniRule"/>
</dbReference>
<dbReference type="GO" id="GO:0046872">
    <property type="term" value="F:metal ion binding"/>
    <property type="evidence" value="ECO:0007669"/>
    <property type="project" value="UniProtKB-UniRule"/>
</dbReference>
<evidence type="ECO:0000256" key="5">
    <source>
        <dbReference type="ARBA" id="ARBA00022842"/>
    </source>
</evidence>
<dbReference type="GO" id="GO:0016787">
    <property type="term" value="F:hydrolase activity"/>
    <property type="evidence" value="ECO:0007669"/>
    <property type="project" value="UniProtKB-KW"/>
</dbReference>
<dbReference type="RefSeq" id="WP_107029186.1">
    <property type="nucleotide sequence ID" value="NZ_PYLQ01000002.1"/>
</dbReference>
<organism evidence="10 11">
    <name type="scientific">Faecalibacillus intestinalis</name>
    <dbReference type="NCBI Taxonomy" id="1982626"/>
    <lineage>
        <taxon>Bacteria</taxon>
        <taxon>Bacillati</taxon>
        <taxon>Bacillota</taxon>
        <taxon>Erysipelotrichia</taxon>
        <taxon>Erysipelotrichales</taxon>
        <taxon>Coprobacillaceae</taxon>
        <taxon>Faecalibacillus</taxon>
    </lineage>
</organism>
<evidence type="ECO:0000256" key="8">
    <source>
        <dbReference type="ARBA" id="ARBA00023211"/>
    </source>
</evidence>
<keyword evidence="3 9" id="KW-0255">Endonuclease</keyword>
<comment type="cofactor">
    <cofactor evidence="9">
        <name>Mg(2+)</name>
        <dbReference type="ChEBI" id="CHEBI:18420"/>
    </cofactor>
    <cofactor evidence="9">
        <name>Mn(2+)</name>
        <dbReference type="ChEBI" id="CHEBI:29035"/>
    </cofactor>
</comment>
<dbReference type="InterPro" id="IPR019858">
    <property type="entry name" value="CRISPR-assoc_Cas1_HMARI/TNEAP"/>
</dbReference>
<evidence type="ECO:0000256" key="9">
    <source>
        <dbReference type="HAMAP-Rule" id="MF_01470"/>
    </source>
</evidence>
<evidence type="ECO:0000313" key="11">
    <source>
        <dbReference type="Proteomes" id="UP000240974"/>
    </source>
</evidence>
<dbReference type="GO" id="GO:0003677">
    <property type="term" value="F:DNA binding"/>
    <property type="evidence" value="ECO:0007669"/>
    <property type="project" value="UniProtKB-KW"/>
</dbReference>
<dbReference type="GO" id="GO:0043571">
    <property type="term" value="P:maintenance of CRISPR repeat elements"/>
    <property type="evidence" value="ECO:0007669"/>
    <property type="project" value="UniProtKB-UniRule"/>
</dbReference>
<keyword evidence="4 9" id="KW-0378">Hydrolase</keyword>
<dbReference type="EMBL" id="PYLQ01000002">
    <property type="protein sequence ID" value="PST43021.1"/>
    <property type="molecule type" value="Genomic_DNA"/>
</dbReference>
<dbReference type="Gene3D" id="3.100.10.20">
    <property type="entry name" value="CRISPR-associated endonuclease Cas1, N-terminal domain"/>
    <property type="match status" value="1"/>
</dbReference>
<keyword evidence="1 9" id="KW-0540">Nuclease</keyword>
<evidence type="ECO:0000256" key="7">
    <source>
        <dbReference type="ARBA" id="ARBA00023125"/>
    </source>
</evidence>
<dbReference type="NCBIfam" id="TIGR00287">
    <property type="entry name" value="cas1"/>
    <property type="match status" value="1"/>
</dbReference>
<dbReference type="HAMAP" id="MF_01470">
    <property type="entry name" value="Cas1"/>
    <property type="match status" value="1"/>
</dbReference>
<keyword evidence="11" id="KW-1185">Reference proteome</keyword>
<comment type="caution">
    <text evidence="10">The sequence shown here is derived from an EMBL/GenBank/DDBJ whole genome shotgun (WGS) entry which is preliminary data.</text>
</comment>
<accession>A0A2T3G6E8</accession>
<evidence type="ECO:0000256" key="4">
    <source>
        <dbReference type="ARBA" id="ARBA00022801"/>
    </source>
</evidence>
<evidence type="ECO:0000256" key="6">
    <source>
        <dbReference type="ARBA" id="ARBA00023118"/>
    </source>
</evidence>
<proteinExistence type="inferred from homology"/>
<dbReference type="InterPro" id="IPR042211">
    <property type="entry name" value="CRISPR-assoc_Cas1_N"/>
</dbReference>